<dbReference type="InterPro" id="IPR042453">
    <property type="entry name" value="WDR53"/>
</dbReference>
<keyword evidence="2" id="KW-0677">Repeat</keyword>
<dbReference type="PANTHER" id="PTHR44666">
    <property type="entry name" value="WD REPEAT-CONTAINING PROTEIN 53"/>
    <property type="match status" value="1"/>
</dbReference>
<dbReference type="PROSITE" id="PS00678">
    <property type="entry name" value="WD_REPEATS_1"/>
    <property type="match status" value="1"/>
</dbReference>
<reference evidence="4" key="1">
    <citation type="submission" date="2013-12" db="EMBL/GenBank/DDBJ databases">
        <title>The Genome Sequence of Aphanomyces invadans NJM9701.</title>
        <authorList>
            <consortium name="The Broad Institute Genomics Platform"/>
            <person name="Russ C."/>
            <person name="Tyler B."/>
            <person name="van West P."/>
            <person name="Dieguez-Uribeondo J."/>
            <person name="Young S.K."/>
            <person name="Zeng Q."/>
            <person name="Gargeya S."/>
            <person name="Fitzgerald M."/>
            <person name="Abouelleil A."/>
            <person name="Alvarado L."/>
            <person name="Chapman S.B."/>
            <person name="Gainer-Dewar J."/>
            <person name="Goldberg J."/>
            <person name="Griggs A."/>
            <person name="Gujja S."/>
            <person name="Hansen M."/>
            <person name="Howarth C."/>
            <person name="Imamovic A."/>
            <person name="Ireland A."/>
            <person name="Larimer J."/>
            <person name="McCowan C."/>
            <person name="Murphy C."/>
            <person name="Pearson M."/>
            <person name="Poon T.W."/>
            <person name="Priest M."/>
            <person name="Roberts A."/>
            <person name="Saif S."/>
            <person name="Shea T."/>
            <person name="Sykes S."/>
            <person name="Wortman J."/>
            <person name="Nusbaum C."/>
            <person name="Birren B."/>
        </authorList>
    </citation>
    <scope>NUCLEOTIDE SEQUENCE [LARGE SCALE GENOMIC DNA]</scope>
    <source>
        <strain evidence="4">NJM9701</strain>
    </source>
</reference>
<gene>
    <name evidence="4" type="ORF">H310_12068</name>
</gene>
<protein>
    <submittedName>
        <fullName evidence="4">Uncharacterized protein</fullName>
    </submittedName>
</protein>
<organism evidence="4">
    <name type="scientific">Aphanomyces invadans</name>
    <dbReference type="NCBI Taxonomy" id="157072"/>
    <lineage>
        <taxon>Eukaryota</taxon>
        <taxon>Sar</taxon>
        <taxon>Stramenopiles</taxon>
        <taxon>Oomycota</taxon>
        <taxon>Saprolegniomycetes</taxon>
        <taxon>Saprolegniales</taxon>
        <taxon>Verrucalvaceae</taxon>
        <taxon>Aphanomyces</taxon>
    </lineage>
</organism>
<dbReference type="PRINTS" id="PR00320">
    <property type="entry name" value="GPROTEINBRPT"/>
</dbReference>
<dbReference type="GeneID" id="20089118"/>
<dbReference type="Gene3D" id="2.130.10.10">
    <property type="entry name" value="YVTN repeat-like/Quinoprotein amine dehydrogenase"/>
    <property type="match status" value="2"/>
</dbReference>
<feature type="repeat" description="WD" evidence="3">
    <location>
        <begin position="12"/>
        <end position="54"/>
    </location>
</feature>
<dbReference type="VEuPathDB" id="FungiDB:H310_12068"/>
<dbReference type="PROSITE" id="PS50294">
    <property type="entry name" value="WD_REPEATS_REGION"/>
    <property type="match status" value="1"/>
</dbReference>
<dbReference type="Pfam" id="PF00400">
    <property type="entry name" value="WD40"/>
    <property type="match status" value="2"/>
</dbReference>
<evidence type="ECO:0000256" key="2">
    <source>
        <dbReference type="ARBA" id="ARBA00022737"/>
    </source>
</evidence>
<keyword evidence="1 3" id="KW-0853">WD repeat</keyword>
<dbReference type="OrthoDB" id="2161379at2759"/>
<dbReference type="InterPro" id="IPR001680">
    <property type="entry name" value="WD40_rpt"/>
</dbReference>
<dbReference type="SUPFAM" id="SSF50978">
    <property type="entry name" value="WD40 repeat-like"/>
    <property type="match status" value="1"/>
</dbReference>
<dbReference type="SMART" id="SM00320">
    <property type="entry name" value="WD40"/>
    <property type="match status" value="5"/>
</dbReference>
<dbReference type="PROSITE" id="PS50082">
    <property type="entry name" value="WD_REPEATS_2"/>
    <property type="match status" value="1"/>
</dbReference>
<dbReference type="eggNOG" id="ENOG502QQ86">
    <property type="taxonomic scope" value="Eukaryota"/>
</dbReference>
<name>A0A024TIN1_9STRA</name>
<dbReference type="PANTHER" id="PTHR44666:SF1">
    <property type="entry name" value="WD REPEAT-CONTAINING PROTEIN 53"/>
    <property type="match status" value="1"/>
</dbReference>
<dbReference type="InterPro" id="IPR015943">
    <property type="entry name" value="WD40/YVTN_repeat-like_dom_sf"/>
</dbReference>
<accession>A0A024TIN1</accession>
<evidence type="ECO:0000256" key="1">
    <source>
        <dbReference type="ARBA" id="ARBA00022574"/>
    </source>
</evidence>
<dbReference type="InterPro" id="IPR020472">
    <property type="entry name" value="WD40_PAC1"/>
</dbReference>
<dbReference type="EMBL" id="KI913987">
    <property type="protein sequence ID" value="ETV94020.1"/>
    <property type="molecule type" value="Genomic_DNA"/>
</dbReference>
<dbReference type="InterPro" id="IPR036322">
    <property type="entry name" value="WD40_repeat_dom_sf"/>
</dbReference>
<evidence type="ECO:0000313" key="4">
    <source>
        <dbReference type="EMBL" id="ETV94020.1"/>
    </source>
</evidence>
<sequence length="332" mass="35349">MVVAAATSAGVLRGHKSTVNCLDVCATAPDILASGSTDSTCRVWDLRSRRVAQCVANAFAGDAVNSVVFASSAELYAASSNQVYLFDLRRSPSLILTEATTIFEPAADDINRLHIHPMQSKKPWLAVPDDDGSIGLLNMKTHVIHTLRGQHSSICSAAAFRPRCAGYDLISGGLDSHLVFWEVRNDGSGGRMRAKLNMQHADTGLGDATQIWNPPFVHDLAFSTSGRTVAAALGDGSIALIDFASKSVRTKLRSGHNAPVGVVRFFDYNSAEFLVSAGNDSKVCIWPFQDSAPAPDPCAAIHLHHKPNDVAVSGDAVYVADVSPTVSTYQLS</sequence>
<evidence type="ECO:0000256" key="3">
    <source>
        <dbReference type="PROSITE-ProRule" id="PRU00221"/>
    </source>
</evidence>
<dbReference type="InterPro" id="IPR019775">
    <property type="entry name" value="WD40_repeat_CS"/>
</dbReference>
<proteinExistence type="predicted"/>
<dbReference type="AlphaFoldDB" id="A0A024TIN1"/>
<dbReference type="RefSeq" id="XP_008877223.1">
    <property type="nucleotide sequence ID" value="XM_008879001.1"/>
</dbReference>
<dbReference type="STRING" id="157072.A0A024TIN1"/>